<accession>A0A1G4KBI5</accession>
<dbReference type="GO" id="GO:0006865">
    <property type="term" value="P:amino acid transport"/>
    <property type="evidence" value="ECO:0007669"/>
    <property type="project" value="UniProtKB-KW"/>
</dbReference>
<keyword evidence="5" id="KW-0029">Amino-acid transport</keyword>
<evidence type="ECO:0000256" key="2">
    <source>
        <dbReference type="ARBA" id="ARBA00013394"/>
    </source>
</evidence>
<name>A0A1G4KBI5_9SACH</name>
<dbReference type="Proteomes" id="UP000191024">
    <property type="component" value="Chromosome G"/>
</dbReference>
<feature type="domain" description="UDENN FNIP1/2-type" evidence="6">
    <location>
        <begin position="47"/>
        <end position="652"/>
    </location>
</feature>
<sequence>MLGRLLAKNVYQEGSSVADDAAFTAPFHLHEEARLKLFGSRDVEQQISPHQFRVLVAQDLGELMSRHSFQVALDYCNARGSAMDQISANELRNYIFGSAVRTIDPHQSDKFRVLSDMGVLLVMRVFPATGNGQRLAMCLCLPESYATALSEVWSYVTRWLDECRELATTIVASESVKPLPRNIGVQASQSSEAIISSVYKLLVPVIASHTEIPRLFLYPNTCSEYIVNWFQGIFHWLEIKDGHRLKFLPVLLAKVALDFSDQLVANEACRIVIMSGNMVVANKLIFILAGMLKPRYKGCIHTCDQITHGSKQKTDNTPHEEESLHDARQFTTVTNQGWKIPRQKESPYSSTSLSSDESSAQVIQPSSFKSGGSSLVHLSSSLSSAYGSYGSWFNKRATVNSPSKNGNGFLEPSLFLQRNNSSSSLHQIAMNNRITPLPSPSLNEYEDFPWLATPMSPRTEHSNSDHFASAEPAFHTLNLKRNCNRITDSTEMDEIFENLCVFDASQLSMSTPAVGANHAPVLEVNFEEDYKYDATELLPKYTAYVPNLVPWFQLQAIPISSDAERKVLGVMKRDLHNCHVSRTLFVSLRSREIREIMLEKDKRTHKLVQRTKKIFNSGKCTALSPRFQQALSFFEAKFREALDIWESSKSDEDKKNSLTLIYRQLQLTDFCATP</sequence>
<keyword evidence="8" id="KW-1185">Reference proteome</keyword>
<dbReference type="PROSITE" id="PS51836">
    <property type="entry name" value="DENN_FNIP12"/>
    <property type="match status" value="1"/>
</dbReference>
<evidence type="ECO:0000256" key="5">
    <source>
        <dbReference type="ARBA" id="ARBA00022970"/>
    </source>
</evidence>
<dbReference type="STRING" id="1230905.A0A1G4KBI5"/>
<evidence type="ECO:0000313" key="8">
    <source>
        <dbReference type="Proteomes" id="UP000191024"/>
    </source>
</evidence>
<organism evidence="7 8">
    <name type="scientific">Lachancea mirantina</name>
    <dbReference type="NCBI Taxonomy" id="1230905"/>
    <lineage>
        <taxon>Eukaryota</taxon>
        <taxon>Fungi</taxon>
        <taxon>Dikarya</taxon>
        <taxon>Ascomycota</taxon>
        <taxon>Saccharomycotina</taxon>
        <taxon>Saccharomycetes</taxon>
        <taxon>Saccharomycetales</taxon>
        <taxon>Saccharomycetaceae</taxon>
        <taxon>Lachancea</taxon>
    </lineage>
</organism>
<reference evidence="7 8" key="1">
    <citation type="submission" date="2016-03" db="EMBL/GenBank/DDBJ databases">
        <authorList>
            <person name="Devillers H."/>
        </authorList>
    </citation>
    <scope>NUCLEOTIDE SEQUENCE [LARGE SCALE GENOMIC DNA]</scope>
    <source>
        <strain evidence="7">CBS 11717</strain>
    </source>
</reference>
<dbReference type="Pfam" id="PF18639">
    <property type="entry name" value="Longin_2"/>
    <property type="match status" value="1"/>
</dbReference>
<dbReference type="InterPro" id="IPR037545">
    <property type="entry name" value="DENN_FNIP1/2"/>
</dbReference>
<proteinExistence type="inferred from homology"/>
<keyword evidence="4" id="KW-0653">Protein transport</keyword>
<gene>
    <name evidence="7" type="ORF">LAMI_0G12970G</name>
</gene>
<evidence type="ECO:0000256" key="4">
    <source>
        <dbReference type="ARBA" id="ARBA00022927"/>
    </source>
</evidence>
<dbReference type="OrthoDB" id="4063558at2759"/>
<dbReference type="GO" id="GO:0015031">
    <property type="term" value="P:protein transport"/>
    <property type="evidence" value="ECO:0007669"/>
    <property type="project" value="UniProtKB-KW"/>
</dbReference>
<comment type="similarity">
    <text evidence="1">Belongs to the LST4 family.</text>
</comment>
<dbReference type="InterPro" id="IPR041153">
    <property type="entry name" value="LST4_longin"/>
</dbReference>
<dbReference type="GO" id="GO:0005737">
    <property type="term" value="C:cytoplasm"/>
    <property type="evidence" value="ECO:0007669"/>
    <property type="project" value="UniProtKB-ARBA"/>
</dbReference>
<evidence type="ECO:0000256" key="1">
    <source>
        <dbReference type="ARBA" id="ARBA00010162"/>
    </source>
</evidence>
<keyword evidence="3" id="KW-0813">Transport</keyword>
<evidence type="ECO:0000259" key="6">
    <source>
        <dbReference type="PROSITE" id="PS51836"/>
    </source>
</evidence>
<dbReference type="AlphaFoldDB" id="A0A1G4KBI5"/>
<evidence type="ECO:0000313" key="7">
    <source>
        <dbReference type="EMBL" id="SCV01670.1"/>
    </source>
</evidence>
<protein>
    <recommendedName>
        <fullName evidence="2">Protein LST4</fullName>
    </recommendedName>
</protein>
<dbReference type="EMBL" id="LT598469">
    <property type="protein sequence ID" value="SCV01670.1"/>
    <property type="molecule type" value="Genomic_DNA"/>
</dbReference>
<evidence type="ECO:0000256" key="3">
    <source>
        <dbReference type="ARBA" id="ARBA00022448"/>
    </source>
</evidence>